<proteinExistence type="predicted"/>
<organism evidence="1 2">
    <name type="scientific">Tachysurus vachellii</name>
    <name type="common">Darkbarbel catfish</name>
    <name type="synonym">Pelteobagrus vachellii</name>
    <dbReference type="NCBI Taxonomy" id="175792"/>
    <lineage>
        <taxon>Eukaryota</taxon>
        <taxon>Metazoa</taxon>
        <taxon>Chordata</taxon>
        <taxon>Craniata</taxon>
        <taxon>Vertebrata</taxon>
        <taxon>Euteleostomi</taxon>
        <taxon>Actinopterygii</taxon>
        <taxon>Neopterygii</taxon>
        <taxon>Teleostei</taxon>
        <taxon>Ostariophysi</taxon>
        <taxon>Siluriformes</taxon>
        <taxon>Bagridae</taxon>
        <taxon>Tachysurus</taxon>
    </lineage>
</organism>
<dbReference type="EMBL" id="JAVHJS010000021">
    <property type="protein sequence ID" value="KAK2823754.1"/>
    <property type="molecule type" value="Genomic_DNA"/>
</dbReference>
<sequence>MNRLQMSFSAPAPVWKARSSWARATIAMETTEQKICWPWEDKKERCFRKKKQPPAEARDKEGYYDGYFCGVRETDADSRNLPSKVGSVQIPSPKPAICNVMRCLAGLIRPLALCLLIPPGQWQRSDVTGGDES</sequence>
<evidence type="ECO:0000313" key="1">
    <source>
        <dbReference type="EMBL" id="KAK2823754.1"/>
    </source>
</evidence>
<comment type="caution">
    <text evidence="1">The sequence shown here is derived from an EMBL/GenBank/DDBJ whole genome shotgun (WGS) entry which is preliminary data.</text>
</comment>
<name>A0AA88LTH4_TACVA</name>
<dbReference type="AlphaFoldDB" id="A0AA88LTH4"/>
<reference evidence="1" key="1">
    <citation type="submission" date="2023-08" db="EMBL/GenBank/DDBJ databases">
        <title>Pelteobagrus vachellii genome.</title>
        <authorList>
            <person name="Liu H."/>
        </authorList>
    </citation>
    <scope>NUCLEOTIDE SEQUENCE</scope>
    <source>
        <strain evidence="1">PRFRI_2022a</strain>
        <tissue evidence="1">Muscle</tissue>
    </source>
</reference>
<dbReference type="Proteomes" id="UP001187315">
    <property type="component" value="Unassembled WGS sequence"/>
</dbReference>
<keyword evidence="2" id="KW-1185">Reference proteome</keyword>
<gene>
    <name evidence="1" type="ORF">Q7C36_020354</name>
</gene>
<evidence type="ECO:0000313" key="2">
    <source>
        <dbReference type="Proteomes" id="UP001187315"/>
    </source>
</evidence>
<accession>A0AA88LTH4</accession>
<protein>
    <submittedName>
        <fullName evidence="1">Uncharacterized protein</fullName>
    </submittedName>
</protein>